<evidence type="ECO:0000256" key="1">
    <source>
        <dbReference type="ARBA" id="ARBA00004141"/>
    </source>
</evidence>
<reference evidence="6 8" key="1">
    <citation type="submission" date="2020-05" db="EMBL/GenBank/DDBJ databases">
        <title>Comparative genomic analysis of denitrifying bacteria from Halomonas genus.</title>
        <authorList>
            <person name="Wang L."/>
            <person name="Shao Z."/>
        </authorList>
    </citation>
    <scope>NUCLEOTIDE SEQUENCE [LARGE SCALE GENOMIC DNA]</scope>
    <source>
        <strain evidence="6 8">DSM 17331</strain>
    </source>
</reference>
<dbReference type="InterPro" id="IPR029058">
    <property type="entry name" value="AB_hydrolase_fold"/>
</dbReference>
<protein>
    <submittedName>
        <fullName evidence="5">DUF726 domain-containing protein</fullName>
    </submittedName>
</protein>
<comment type="subcellular location">
    <subcellularLocation>
        <location evidence="1">Membrane</location>
        <topology evidence="1">Multi-pass membrane protein</topology>
    </subcellularLocation>
</comment>
<evidence type="ECO:0000256" key="4">
    <source>
        <dbReference type="ARBA" id="ARBA00023136"/>
    </source>
</evidence>
<dbReference type="Pfam" id="PF05277">
    <property type="entry name" value="DUF726"/>
    <property type="match status" value="1"/>
</dbReference>
<keyword evidence="8" id="KW-1185">Reference proteome</keyword>
<evidence type="ECO:0000256" key="2">
    <source>
        <dbReference type="ARBA" id="ARBA00022692"/>
    </source>
</evidence>
<dbReference type="SUPFAM" id="SSF53474">
    <property type="entry name" value="alpha/beta-Hydrolases"/>
    <property type="match status" value="1"/>
</dbReference>
<organism evidence="5 7">
    <name type="scientific">Billgrantia kenyensis</name>
    <dbReference type="NCBI Taxonomy" id="321266"/>
    <lineage>
        <taxon>Bacteria</taxon>
        <taxon>Pseudomonadati</taxon>
        <taxon>Pseudomonadota</taxon>
        <taxon>Gammaproteobacteria</taxon>
        <taxon>Oceanospirillales</taxon>
        <taxon>Halomonadaceae</taxon>
        <taxon>Billgrantia</taxon>
    </lineage>
</organism>
<dbReference type="EMBL" id="JABFUB010000013">
    <property type="protein sequence ID" value="MCG6662777.1"/>
    <property type="molecule type" value="Genomic_DNA"/>
</dbReference>
<keyword evidence="4" id="KW-0472">Membrane</keyword>
<keyword evidence="3" id="KW-1133">Transmembrane helix</keyword>
<dbReference type="Proteomes" id="UP000814353">
    <property type="component" value="Unassembled WGS sequence"/>
</dbReference>
<evidence type="ECO:0000313" key="6">
    <source>
        <dbReference type="EMBL" id="MCG6662777.1"/>
    </source>
</evidence>
<sequence length="390" mass="40827">MADFTKANKKILELGEFSQLMRPRKKNLYKMGKVTGTVAGGALVLSLSSPGIAAALGAKGLLGTVSSGTAISSLTGASLSAASMAKLGGGGMTILAATGAGIGGKTGYGLANAYLKDIPDYQFSLKRAALNDSGHRVVVVNGFLSEDDLDAHDWYDGLSQHYLNEPLWYLNWEAKTLSKLGSLLSGSLMSRTLVQGGLGGMAMMAVGLASNPWHSAMLNAEKAGALLAEAISRTEGKTYTLMGHSLGARVVFFALQTLASKGGKKYVRHAVLMGGAVGNANQNHWASAARATSEGIFNCYSERDGVLKWMYQTANAGLSTPAGLVPVPDSVEGVTNCDFSDLIGGHNEWKANLSTVLERLGLGKEGLVQVDEVPTQVEEPEDISPVLDDE</sequence>
<reference evidence="5 7" key="2">
    <citation type="submission" date="2020-07" db="EMBL/GenBank/DDBJ databases">
        <title>Identification of Halomonas strains.</title>
        <authorList>
            <person name="Xiao Z."/>
            <person name="Shen J."/>
        </authorList>
    </citation>
    <scope>NUCLEOTIDE SEQUENCE [LARGE SCALE GENOMIC DNA]</scope>
    <source>
        <strain evidence="5 7">DSM 17331</strain>
    </source>
</reference>
<dbReference type="InterPro" id="IPR007941">
    <property type="entry name" value="DUF726"/>
</dbReference>
<dbReference type="AlphaFoldDB" id="A0A7V9W591"/>
<proteinExistence type="predicted"/>
<dbReference type="Proteomes" id="UP000518091">
    <property type="component" value="Unassembled WGS sequence"/>
</dbReference>
<dbReference type="RefSeq" id="WP_181517128.1">
    <property type="nucleotide sequence ID" value="NZ_JABFUB010000013.1"/>
</dbReference>
<dbReference type="PANTHER" id="PTHR17920:SF3">
    <property type="entry name" value="TRANSMEMBRANE AND COILED-COIL DOMAIN-CONTAINING PROTEIN 4"/>
    <property type="match status" value="1"/>
</dbReference>
<dbReference type="EMBL" id="JACEFT010000067">
    <property type="protein sequence ID" value="MBA2781260.1"/>
    <property type="molecule type" value="Genomic_DNA"/>
</dbReference>
<name>A0A7V9W591_9GAMM</name>
<evidence type="ECO:0000313" key="8">
    <source>
        <dbReference type="Proteomes" id="UP000814353"/>
    </source>
</evidence>
<evidence type="ECO:0000313" key="7">
    <source>
        <dbReference type="Proteomes" id="UP000518091"/>
    </source>
</evidence>
<evidence type="ECO:0000313" key="5">
    <source>
        <dbReference type="EMBL" id="MBA2781260.1"/>
    </source>
</evidence>
<dbReference type="GO" id="GO:0016020">
    <property type="term" value="C:membrane"/>
    <property type="evidence" value="ECO:0007669"/>
    <property type="project" value="UniProtKB-SubCell"/>
</dbReference>
<evidence type="ECO:0000256" key="3">
    <source>
        <dbReference type="ARBA" id="ARBA00022989"/>
    </source>
</evidence>
<keyword evidence="2" id="KW-0812">Transmembrane</keyword>
<gene>
    <name evidence="5" type="ORF">H1D44_20555</name>
    <name evidence="6" type="ORF">HOP48_14655</name>
</gene>
<comment type="caution">
    <text evidence="5">The sequence shown here is derived from an EMBL/GenBank/DDBJ whole genome shotgun (WGS) entry which is preliminary data.</text>
</comment>
<dbReference type="Gene3D" id="3.40.50.1820">
    <property type="entry name" value="alpha/beta hydrolase"/>
    <property type="match status" value="1"/>
</dbReference>
<dbReference type="PANTHER" id="PTHR17920">
    <property type="entry name" value="TRANSMEMBRANE AND COILED-COIL DOMAIN-CONTAINING PROTEIN 4 TMCO4"/>
    <property type="match status" value="1"/>
</dbReference>
<accession>A0A7V9W591</accession>